<feature type="compositionally biased region" description="Basic and acidic residues" evidence="1">
    <location>
        <begin position="11"/>
        <end position="22"/>
    </location>
</feature>
<feature type="region of interest" description="Disordered" evidence="1">
    <location>
        <begin position="1"/>
        <end position="82"/>
    </location>
</feature>
<feature type="compositionally biased region" description="Basic residues" evidence="1">
    <location>
        <begin position="1"/>
        <end position="10"/>
    </location>
</feature>
<reference evidence="2 3" key="1">
    <citation type="journal article" date="2021" name="Sci. Rep.">
        <title>The genome of the diatom Chaetoceros tenuissimus carries an ancient integrated fragment of an extant virus.</title>
        <authorList>
            <person name="Hongo Y."/>
            <person name="Kimura K."/>
            <person name="Takaki Y."/>
            <person name="Yoshida Y."/>
            <person name="Baba S."/>
            <person name="Kobayashi G."/>
            <person name="Nagasaki K."/>
            <person name="Hano T."/>
            <person name="Tomaru Y."/>
        </authorList>
    </citation>
    <scope>NUCLEOTIDE SEQUENCE [LARGE SCALE GENOMIC DNA]</scope>
    <source>
        <strain evidence="2 3">NIES-3715</strain>
    </source>
</reference>
<feature type="compositionally biased region" description="Polar residues" evidence="1">
    <location>
        <begin position="429"/>
        <end position="440"/>
    </location>
</feature>
<keyword evidence="3" id="KW-1185">Reference proteome</keyword>
<dbReference type="Proteomes" id="UP001054902">
    <property type="component" value="Unassembled WGS sequence"/>
</dbReference>
<accession>A0AAD3H2S5</accession>
<dbReference type="EMBL" id="BLLK01000027">
    <property type="protein sequence ID" value="GFH48181.1"/>
    <property type="molecule type" value="Genomic_DNA"/>
</dbReference>
<organism evidence="2 3">
    <name type="scientific">Chaetoceros tenuissimus</name>
    <dbReference type="NCBI Taxonomy" id="426638"/>
    <lineage>
        <taxon>Eukaryota</taxon>
        <taxon>Sar</taxon>
        <taxon>Stramenopiles</taxon>
        <taxon>Ochrophyta</taxon>
        <taxon>Bacillariophyta</taxon>
        <taxon>Coscinodiscophyceae</taxon>
        <taxon>Chaetocerotophycidae</taxon>
        <taxon>Chaetocerotales</taxon>
        <taxon>Chaetocerotaceae</taxon>
        <taxon>Chaetoceros</taxon>
    </lineage>
</organism>
<gene>
    <name evidence="2" type="ORF">CTEN210_04657</name>
</gene>
<dbReference type="AlphaFoldDB" id="A0AAD3H2S5"/>
<evidence type="ECO:0000256" key="1">
    <source>
        <dbReference type="SAM" id="MobiDB-lite"/>
    </source>
</evidence>
<name>A0AAD3H2S5_9STRA</name>
<sequence length="604" mass="65942">MRRLRKKLGSKKFEKMEEDGAHKQNLKTRAQKKEKDSSYIARTDNSRDASHSTESSQTPSSSQKTMSVAVQRPSPISLPRLSEGLPTIQYDEILSPDHSHSHSSTSFTNNTSIRSNWDVQDSKLKSIPPLHPPIPPNCMAYIGDTSATPSIVASRISQCLLKRSIVVEYDSEGATPTATCLNQNGVVYSISLYRGGKGTISGQFRNQNREVGKSSIDLSMDSTDSGAQSLAHSKLDFSHGIIVECLRIRGDTISFHRDCRAILSSAKGESDGLHDLLSTKVALMHPLGFGFKRSRAMIPFGKLSTEYIQSMNSDALPGLVDVRKLNLMAASCLHSPIRKGTDATFHALSVALENLERDRLDAILAGLESVALLTDINSSGLEQAYLSSLTVLGSSNKKWDNVADSEEQRRMRSLSRLHERIQSFVSGNYASSSNPSTSTHLIAGSGLDDESSANDSDQEESECIIFSDFYVKFHRIALQILTNALQIVINHSSDFPLLVKPSCEHFMTTEILNTIGNDLAGANRPPAHEIGTAHEATYAAKYLHLMASYSVTGRRFLSGATVGSPPQSIESLLEKALRAGVSCHRALELEAQVALETLTGKEYS</sequence>
<proteinExistence type="predicted"/>
<feature type="compositionally biased region" description="Low complexity" evidence="1">
    <location>
        <begin position="52"/>
        <end position="67"/>
    </location>
</feature>
<evidence type="ECO:0000313" key="2">
    <source>
        <dbReference type="EMBL" id="GFH48181.1"/>
    </source>
</evidence>
<comment type="caution">
    <text evidence="2">The sequence shown here is derived from an EMBL/GenBank/DDBJ whole genome shotgun (WGS) entry which is preliminary data.</text>
</comment>
<feature type="region of interest" description="Disordered" evidence="1">
    <location>
        <begin position="429"/>
        <end position="455"/>
    </location>
</feature>
<evidence type="ECO:0000313" key="3">
    <source>
        <dbReference type="Proteomes" id="UP001054902"/>
    </source>
</evidence>
<protein>
    <submittedName>
        <fullName evidence="2">Uncharacterized protein</fullName>
    </submittedName>
</protein>